<name>B9G6H3_ORYSJ</name>
<proteinExistence type="predicted"/>
<dbReference type="Proteomes" id="UP000007752">
    <property type="component" value="Chromosome 10"/>
</dbReference>
<dbReference type="InterPro" id="IPR023375">
    <property type="entry name" value="ADC_dom_sf"/>
</dbReference>
<evidence type="ECO:0008006" key="2">
    <source>
        <dbReference type="Google" id="ProtNLM"/>
    </source>
</evidence>
<protein>
    <recommendedName>
        <fullName evidence="2">Protein NEOXANTHIN-DEFICIENT 1</fullName>
    </recommendedName>
</protein>
<reference evidence="1" key="2">
    <citation type="submission" date="2008-12" db="EMBL/GenBank/DDBJ databases">
        <title>Improved gene annotation of the rice (Oryza sativa) genomes.</title>
        <authorList>
            <person name="Wang J."/>
            <person name="Li R."/>
            <person name="Fan W."/>
            <person name="Huang Q."/>
            <person name="Zhang J."/>
            <person name="Zhou Y."/>
            <person name="Hu Y."/>
            <person name="Zi S."/>
            <person name="Li J."/>
            <person name="Ni P."/>
            <person name="Zheng H."/>
            <person name="Zhang Y."/>
            <person name="Zhao M."/>
            <person name="Hao Q."/>
            <person name="McDermott J."/>
            <person name="Samudrala R."/>
            <person name="Kristiansen K."/>
            <person name="Wong G.K.-S."/>
        </authorList>
    </citation>
    <scope>NUCLEOTIDE SEQUENCE</scope>
</reference>
<reference evidence="1" key="1">
    <citation type="journal article" date="2005" name="PLoS Biol.">
        <title>The genomes of Oryza sativa: a history of duplications.</title>
        <authorList>
            <person name="Yu J."/>
            <person name="Wang J."/>
            <person name="Lin W."/>
            <person name="Li S."/>
            <person name="Li H."/>
            <person name="Zhou J."/>
            <person name="Ni P."/>
            <person name="Dong W."/>
            <person name="Hu S."/>
            <person name="Zeng C."/>
            <person name="Zhang J."/>
            <person name="Zhang Y."/>
            <person name="Li R."/>
            <person name="Xu Z."/>
            <person name="Li S."/>
            <person name="Li X."/>
            <person name="Zheng H."/>
            <person name="Cong L."/>
            <person name="Lin L."/>
            <person name="Yin J."/>
            <person name="Geng J."/>
            <person name="Li G."/>
            <person name="Shi J."/>
            <person name="Liu J."/>
            <person name="Lv H."/>
            <person name="Li J."/>
            <person name="Wang J."/>
            <person name="Deng Y."/>
            <person name="Ran L."/>
            <person name="Shi X."/>
            <person name="Wang X."/>
            <person name="Wu Q."/>
            <person name="Li C."/>
            <person name="Ren X."/>
            <person name="Wang J."/>
            <person name="Wang X."/>
            <person name="Li D."/>
            <person name="Liu D."/>
            <person name="Zhang X."/>
            <person name="Ji Z."/>
            <person name="Zhao W."/>
            <person name="Sun Y."/>
            <person name="Zhang Z."/>
            <person name="Bao J."/>
            <person name="Han Y."/>
            <person name="Dong L."/>
            <person name="Ji J."/>
            <person name="Chen P."/>
            <person name="Wu S."/>
            <person name="Liu J."/>
            <person name="Xiao Y."/>
            <person name="Bu D."/>
            <person name="Tan J."/>
            <person name="Yang L."/>
            <person name="Ye C."/>
            <person name="Zhang J."/>
            <person name="Xu J."/>
            <person name="Zhou Y."/>
            <person name="Yu Y."/>
            <person name="Zhang B."/>
            <person name="Zhuang S."/>
            <person name="Wei H."/>
            <person name="Liu B."/>
            <person name="Lei M."/>
            <person name="Yu H."/>
            <person name="Li Y."/>
            <person name="Xu H."/>
            <person name="Wei S."/>
            <person name="He X."/>
            <person name="Fang L."/>
            <person name="Zhang Z."/>
            <person name="Zhang Y."/>
            <person name="Huang X."/>
            <person name="Su Z."/>
            <person name="Tong W."/>
            <person name="Li J."/>
            <person name="Tong Z."/>
            <person name="Li S."/>
            <person name="Ye J."/>
            <person name="Wang L."/>
            <person name="Fang L."/>
            <person name="Lei T."/>
            <person name="Chen C."/>
            <person name="Chen H."/>
            <person name="Xu Z."/>
            <person name="Li H."/>
            <person name="Huang H."/>
            <person name="Zhang F."/>
            <person name="Xu H."/>
            <person name="Li N."/>
            <person name="Zhao C."/>
            <person name="Li S."/>
            <person name="Dong L."/>
            <person name="Huang Y."/>
            <person name="Li L."/>
            <person name="Xi Y."/>
            <person name="Qi Q."/>
            <person name="Li W."/>
            <person name="Zhang B."/>
            <person name="Hu W."/>
            <person name="Zhang Y."/>
            <person name="Tian X."/>
            <person name="Jiao Y."/>
            <person name="Liang X."/>
            <person name="Jin J."/>
            <person name="Gao L."/>
            <person name="Zheng W."/>
            <person name="Hao B."/>
            <person name="Liu S."/>
            <person name="Wang W."/>
            <person name="Yuan L."/>
            <person name="Cao M."/>
            <person name="McDermott J."/>
            <person name="Samudrala R."/>
            <person name="Wang J."/>
            <person name="Wong G.K."/>
            <person name="Yang H."/>
        </authorList>
    </citation>
    <scope>NUCLEOTIDE SEQUENCE [LARGE SCALE GENOMIC DNA]</scope>
</reference>
<dbReference type="HOGENOM" id="CLU_167865_0_0_1"/>
<organism evidence="1">
    <name type="scientific">Oryza sativa subsp. japonica</name>
    <name type="common">Rice</name>
    <dbReference type="NCBI Taxonomy" id="39947"/>
    <lineage>
        <taxon>Eukaryota</taxon>
        <taxon>Viridiplantae</taxon>
        <taxon>Streptophyta</taxon>
        <taxon>Embryophyta</taxon>
        <taxon>Tracheophyta</taxon>
        <taxon>Spermatophyta</taxon>
        <taxon>Magnoliopsida</taxon>
        <taxon>Liliopsida</taxon>
        <taxon>Poales</taxon>
        <taxon>Poaceae</taxon>
        <taxon>BOP clade</taxon>
        <taxon>Oryzoideae</taxon>
        <taxon>Oryzeae</taxon>
        <taxon>Oryzinae</taxon>
        <taxon>Oryza</taxon>
        <taxon>Oryza sativa</taxon>
    </lineage>
</organism>
<evidence type="ECO:0000313" key="1">
    <source>
        <dbReference type="EMBL" id="EEE51220.1"/>
    </source>
</evidence>
<dbReference type="SUPFAM" id="SSF160104">
    <property type="entry name" value="Acetoacetate decarboxylase-like"/>
    <property type="match status" value="1"/>
</dbReference>
<dbReference type="PANTHER" id="PTHR35467:SF2">
    <property type="entry name" value="PROTEIN NEOXANTHIN-DEFICIENT 1"/>
    <property type="match status" value="1"/>
</dbReference>
<dbReference type="Gene3D" id="2.40.400.10">
    <property type="entry name" value="Acetoacetate decarboxylase-like"/>
    <property type="match status" value="1"/>
</dbReference>
<dbReference type="PANTHER" id="PTHR35467">
    <property type="match status" value="1"/>
</dbReference>
<dbReference type="InterPro" id="IPR039343">
    <property type="entry name" value="NDX1-like"/>
</dbReference>
<dbReference type="EMBL" id="CM000147">
    <property type="protein sequence ID" value="EEE51220.1"/>
    <property type="molecule type" value="Genomic_DNA"/>
</dbReference>
<dbReference type="AlphaFoldDB" id="B9G6H3"/>
<sequence>MAAGSGREEAAAAAGYGRGPPWVFRGRALYQLHLVKAATARAFVPRELRLVEAFGYTLGGMFLARYDDSPAGKFDELVVIAGIVWNPPTSCAWAARVLVNSAEACRHGRKEVGLPSHVATFSQTEADALRNKPLVKSNSFLSLLGMRSTVSNQGNDREIEISETKGSCTRHLCNISVPLTVSTGSHKHKWMGPAIRMSLPSFSGQIEDHPDLLKYSCQVECRVRPVRPAKIWRPRITEPQECPDGKISSKGSEVLAEPDAQKHTVMVLLSKPILALEFNSLEMHVDAPKIVIPHSKKKEVRGLCDENRSQEALELLHMIMADDGGGCRVCPVRPAKIRRPGSAAKALKYKLNRMSKNRTVLLVYISLSWLS</sequence>
<accession>B9G6H3</accession>
<gene>
    <name evidence="1" type="ORF">OsJ_32050</name>
</gene>